<dbReference type="InterPro" id="IPR011251">
    <property type="entry name" value="Luciferase-like_dom"/>
</dbReference>
<proteinExistence type="predicted"/>
<keyword evidence="1" id="KW-0285">Flavoprotein</keyword>
<evidence type="ECO:0000313" key="6">
    <source>
        <dbReference type="EMBL" id="MBD9698036.1"/>
    </source>
</evidence>
<dbReference type="SUPFAM" id="SSF51679">
    <property type="entry name" value="Bacterial luciferase-like"/>
    <property type="match status" value="1"/>
</dbReference>
<evidence type="ECO:0000313" key="7">
    <source>
        <dbReference type="Proteomes" id="UP000642107"/>
    </source>
</evidence>
<evidence type="ECO:0000259" key="5">
    <source>
        <dbReference type="Pfam" id="PF00296"/>
    </source>
</evidence>
<name>A0ABR9DNM6_9MICO</name>
<keyword evidence="7" id="KW-1185">Reference proteome</keyword>
<reference evidence="6 7" key="1">
    <citation type="submission" date="2020-09" db="EMBL/GenBank/DDBJ databases">
        <title>Flavimobilis rhizosphaerae sp. nov., isolated from rhizosphere soil of Spartina alterniflora.</title>
        <authorList>
            <person name="Hanqin C."/>
        </authorList>
    </citation>
    <scope>NUCLEOTIDE SEQUENCE [LARGE SCALE GENOMIC DNA]</scope>
    <source>
        <strain evidence="6 7">GY 10621</strain>
    </source>
</reference>
<dbReference type="Gene3D" id="3.20.20.30">
    <property type="entry name" value="Luciferase-like domain"/>
    <property type="match status" value="2"/>
</dbReference>
<dbReference type="Proteomes" id="UP000642107">
    <property type="component" value="Unassembled WGS sequence"/>
</dbReference>
<dbReference type="RefSeq" id="WP_192276828.1">
    <property type="nucleotide sequence ID" value="NZ_JACZDF010000001.1"/>
</dbReference>
<dbReference type="EMBL" id="JACZDF010000001">
    <property type="protein sequence ID" value="MBD9698036.1"/>
    <property type="molecule type" value="Genomic_DNA"/>
</dbReference>
<keyword evidence="3" id="KW-0560">Oxidoreductase</keyword>
<sequence length="331" mass="34916">MTPQNRTNTPNPALNERARIHLGLDLSAAGARRFSGHLPVPAPVGALNAERLNDLVRTAERGTLDLVAISDDFRLQPETIGLLRGRLDAAVITSRLGRITDRLGLVATISPESNEPGHVATALQTISRNSGGRAGWQVDGSTPDRLVQAVTRQVSSIAPTVVSVRNHAHLERAGRLADVVRIGAHTLEDAREQRRIVRTAALEAGRDADDVLVLVDLFAVTGPDRASAEARLDLLDAFEGTEVVAAHSGSIIQVGTPLDLADLIEEWHAAGAVDGFVVTPSSLVADVTGLVDGVVPALRAKGLFRDSYPGATLRETLGLASSVRSLTGSGR</sequence>
<evidence type="ECO:0000256" key="3">
    <source>
        <dbReference type="ARBA" id="ARBA00023002"/>
    </source>
</evidence>
<evidence type="ECO:0000256" key="1">
    <source>
        <dbReference type="ARBA" id="ARBA00022630"/>
    </source>
</evidence>
<comment type="caution">
    <text evidence="6">The sequence shown here is derived from an EMBL/GenBank/DDBJ whole genome shotgun (WGS) entry which is preliminary data.</text>
</comment>
<feature type="domain" description="Luciferase-like" evidence="5">
    <location>
        <begin position="150"/>
        <end position="236"/>
    </location>
</feature>
<dbReference type="PANTHER" id="PTHR30011">
    <property type="entry name" value="ALKANESULFONATE MONOOXYGENASE-RELATED"/>
    <property type="match status" value="1"/>
</dbReference>
<evidence type="ECO:0000256" key="4">
    <source>
        <dbReference type="ARBA" id="ARBA00023033"/>
    </source>
</evidence>
<organism evidence="6 7">
    <name type="scientific">Flavimobilis rhizosphaerae</name>
    <dbReference type="NCBI Taxonomy" id="2775421"/>
    <lineage>
        <taxon>Bacteria</taxon>
        <taxon>Bacillati</taxon>
        <taxon>Actinomycetota</taxon>
        <taxon>Actinomycetes</taxon>
        <taxon>Micrococcales</taxon>
        <taxon>Jonesiaceae</taxon>
        <taxon>Flavimobilis</taxon>
    </lineage>
</organism>
<protein>
    <submittedName>
        <fullName evidence="6">LLM class flavin-dependent oxidoreductase</fullName>
    </submittedName>
</protein>
<evidence type="ECO:0000256" key="2">
    <source>
        <dbReference type="ARBA" id="ARBA00022643"/>
    </source>
</evidence>
<accession>A0ABR9DNM6</accession>
<keyword evidence="2" id="KW-0288">FMN</keyword>
<dbReference type="InterPro" id="IPR051260">
    <property type="entry name" value="Diverse_substr_monoxygenases"/>
</dbReference>
<gene>
    <name evidence="6" type="ORF">IGS67_00790</name>
</gene>
<dbReference type="PANTHER" id="PTHR30011:SF16">
    <property type="entry name" value="C2H2 FINGER DOMAIN TRANSCRIPTION FACTOR (EUROFUNG)-RELATED"/>
    <property type="match status" value="1"/>
</dbReference>
<dbReference type="InterPro" id="IPR036661">
    <property type="entry name" value="Luciferase-like_sf"/>
</dbReference>
<dbReference type="Pfam" id="PF00296">
    <property type="entry name" value="Bac_luciferase"/>
    <property type="match status" value="1"/>
</dbReference>
<keyword evidence="4" id="KW-0503">Monooxygenase</keyword>